<dbReference type="AlphaFoldDB" id="A0A1Q5PP15"/>
<dbReference type="Proteomes" id="UP000186465">
    <property type="component" value="Unassembled WGS sequence"/>
</dbReference>
<dbReference type="STRING" id="156892.BM477_04575"/>
<evidence type="ECO:0008006" key="3">
    <source>
        <dbReference type="Google" id="ProtNLM"/>
    </source>
</evidence>
<dbReference type="Pfam" id="PF11248">
    <property type="entry name" value="DUF3046"/>
    <property type="match status" value="1"/>
</dbReference>
<dbReference type="RefSeq" id="WP_075361507.1">
    <property type="nucleotide sequence ID" value="NZ_MPDM01000004.1"/>
</dbReference>
<comment type="caution">
    <text evidence="1">The sequence shown here is derived from an EMBL/GenBank/DDBJ whole genome shotgun (WGS) entry which is preliminary data.</text>
</comment>
<dbReference type="EMBL" id="MPDM01000004">
    <property type="protein sequence ID" value="OKL49267.1"/>
    <property type="molecule type" value="Genomic_DNA"/>
</dbReference>
<sequence>MTVSEFWLSLDVVFGSTLGRSLVSDLVLPELGMTATDALEKEYDPFTIWSALIAETGSGEEALWTYRRL</sequence>
<dbReference type="InterPro" id="IPR021408">
    <property type="entry name" value="DUF3046"/>
</dbReference>
<reference evidence="2" key="1">
    <citation type="submission" date="2016-11" db="EMBL/GenBank/DDBJ databases">
        <title>Actinomyces gypaetusis sp. nov. isolated from Gypaetus barbatus in Qinghai Tibet Plateau China.</title>
        <authorList>
            <person name="Meng X."/>
        </authorList>
    </citation>
    <scope>NUCLEOTIDE SEQUENCE [LARGE SCALE GENOMIC DNA]</scope>
    <source>
        <strain evidence="2">DSM 15383</strain>
    </source>
</reference>
<protein>
    <recommendedName>
        <fullName evidence="3">Beta-lactamase-related domain-containing protein</fullName>
    </recommendedName>
</protein>
<accession>A0A1Q5PP15</accession>
<proteinExistence type="predicted"/>
<dbReference type="OrthoDB" id="3215033at2"/>
<name>A0A1Q5PP15_9ACTO</name>
<evidence type="ECO:0000313" key="1">
    <source>
        <dbReference type="EMBL" id="OKL49267.1"/>
    </source>
</evidence>
<keyword evidence="2" id="KW-1185">Reference proteome</keyword>
<organism evidence="1 2">
    <name type="scientific">Boudabousia marimammalium</name>
    <dbReference type="NCBI Taxonomy" id="156892"/>
    <lineage>
        <taxon>Bacteria</taxon>
        <taxon>Bacillati</taxon>
        <taxon>Actinomycetota</taxon>
        <taxon>Actinomycetes</taxon>
        <taxon>Actinomycetales</taxon>
        <taxon>Actinomycetaceae</taxon>
        <taxon>Boudabousia</taxon>
    </lineage>
</organism>
<evidence type="ECO:0000313" key="2">
    <source>
        <dbReference type="Proteomes" id="UP000186465"/>
    </source>
</evidence>
<gene>
    <name evidence="1" type="ORF">BM477_04575</name>
</gene>